<gene>
    <name evidence="1" type="ORF">TSPI_08724</name>
</gene>
<protein>
    <submittedName>
        <fullName evidence="1">Multidrug resistance protein MdtC</fullName>
    </submittedName>
</protein>
<dbReference type="Proteomes" id="UP001558632">
    <property type="component" value="Unassembled WGS sequence"/>
</dbReference>
<evidence type="ECO:0000313" key="2">
    <source>
        <dbReference type="Proteomes" id="UP001558632"/>
    </source>
</evidence>
<proteinExistence type="predicted"/>
<dbReference type="EMBL" id="JBEUSY010000432">
    <property type="protein sequence ID" value="KAL1233629.1"/>
    <property type="molecule type" value="Genomic_DNA"/>
</dbReference>
<keyword evidence="2" id="KW-1185">Reference proteome</keyword>
<sequence>MWSCGDVRWTLWKSLEHPVATRVDTLTFHLPESVVPSTTWTVAVLDRKVHMEDNDMIDVYVFAEASEKE</sequence>
<accession>A0ABR3KDG7</accession>
<evidence type="ECO:0000313" key="1">
    <source>
        <dbReference type="EMBL" id="KAL1233629.1"/>
    </source>
</evidence>
<name>A0ABR3KDG7_TRISP</name>
<reference evidence="1 2" key="1">
    <citation type="submission" date="2024-07" db="EMBL/GenBank/DDBJ databases">
        <title>Enhanced genomic and transcriptomic resources for Trichinella pseudospiralis and T. spiralis underpin the discovery of pronounced molecular differences between stages and species.</title>
        <authorList>
            <person name="Pasi K.K."/>
            <person name="La Rosa G."/>
            <person name="Gomez-Morales M.A."/>
            <person name="Tosini F."/>
            <person name="Sumanam S."/>
            <person name="Young N.D."/>
            <person name="Chang B.C."/>
            <person name="Robin G.B."/>
        </authorList>
    </citation>
    <scope>NUCLEOTIDE SEQUENCE [LARGE SCALE GENOMIC DNA]</scope>
    <source>
        <strain evidence="1">ISS534</strain>
    </source>
</reference>
<comment type="caution">
    <text evidence="1">The sequence shown here is derived from an EMBL/GenBank/DDBJ whole genome shotgun (WGS) entry which is preliminary data.</text>
</comment>
<organism evidence="1 2">
    <name type="scientific">Trichinella spiralis</name>
    <name type="common">Trichina worm</name>
    <dbReference type="NCBI Taxonomy" id="6334"/>
    <lineage>
        <taxon>Eukaryota</taxon>
        <taxon>Metazoa</taxon>
        <taxon>Ecdysozoa</taxon>
        <taxon>Nematoda</taxon>
        <taxon>Enoplea</taxon>
        <taxon>Dorylaimia</taxon>
        <taxon>Trichinellida</taxon>
        <taxon>Trichinellidae</taxon>
        <taxon>Trichinella</taxon>
    </lineage>
</organism>